<evidence type="ECO:0000313" key="14">
    <source>
        <dbReference type="Ensembl" id="ENSLBEP00000003867.1"/>
    </source>
</evidence>
<organism evidence="14 15">
    <name type="scientific">Labrus bergylta</name>
    <name type="common">ballan wrasse</name>
    <dbReference type="NCBI Taxonomy" id="56723"/>
    <lineage>
        <taxon>Eukaryota</taxon>
        <taxon>Metazoa</taxon>
        <taxon>Chordata</taxon>
        <taxon>Craniata</taxon>
        <taxon>Vertebrata</taxon>
        <taxon>Euteleostomi</taxon>
        <taxon>Actinopterygii</taxon>
        <taxon>Neopterygii</taxon>
        <taxon>Teleostei</taxon>
        <taxon>Neoteleostei</taxon>
        <taxon>Acanthomorphata</taxon>
        <taxon>Eupercaria</taxon>
        <taxon>Labriformes</taxon>
        <taxon>Labridae</taxon>
        <taxon>Labrus</taxon>
    </lineage>
</organism>
<feature type="domain" description="LIM zinc-binding" evidence="12">
    <location>
        <begin position="272"/>
        <end position="332"/>
    </location>
</feature>
<dbReference type="GO" id="GO:0005737">
    <property type="term" value="C:cytoplasm"/>
    <property type="evidence" value="ECO:0007669"/>
    <property type="project" value="UniProtKB-SubCell"/>
</dbReference>
<evidence type="ECO:0000256" key="9">
    <source>
        <dbReference type="ARBA" id="ARBA00022949"/>
    </source>
</evidence>
<dbReference type="GO" id="GO:0008270">
    <property type="term" value="F:zinc ion binding"/>
    <property type="evidence" value="ECO:0007669"/>
    <property type="project" value="InterPro"/>
</dbReference>
<evidence type="ECO:0000259" key="13">
    <source>
        <dbReference type="PROSITE" id="PS51303"/>
    </source>
</evidence>
<dbReference type="InterPro" id="IPR034958">
    <property type="entry name" value="LIM1_Testin"/>
</dbReference>
<dbReference type="InterPro" id="IPR010442">
    <property type="entry name" value="PET_domain"/>
</dbReference>
<reference evidence="14" key="1">
    <citation type="submission" date="2025-08" db="UniProtKB">
        <authorList>
            <consortium name="Ensembl"/>
        </authorList>
    </citation>
    <scope>IDENTIFICATION</scope>
</reference>
<dbReference type="PANTHER" id="PTHR24211:SF1">
    <property type="entry name" value="TESTIN"/>
    <property type="match status" value="1"/>
</dbReference>
<proteinExistence type="inferred from homology"/>
<evidence type="ECO:0000256" key="1">
    <source>
        <dbReference type="ARBA" id="ARBA00004246"/>
    </source>
</evidence>
<evidence type="ECO:0000313" key="15">
    <source>
        <dbReference type="Proteomes" id="UP000261660"/>
    </source>
</evidence>
<evidence type="ECO:0000256" key="10">
    <source>
        <dbReference type="ARBA" id="ARBA00023038"/>
    </source>
</evidence>
<dbReference type="Proteomes" id="UP000261660">
    <property type="component" value="Unplaced"/>
</dbReference>
<evidence type="ECO:0000256" key="3">
    <source>
        <dbReference type="ARBA" id="ARBA00008268"/>
    </source>
</evidence>
<dbReference type="PROSITE" id="PS00478">
    <property type="entry name" value="LIM_DOMAIN_1"/>
    <property type="match status" value="1"/>
</dbReference>
<dbReference type="GO" id="GO:0005925">
    <property type="term" value="C:focal adhesion"/>
    <property type="evidence" value="ECO:0007669"/>
    <property type="project" value="UniProtKB-SubCell"/>
</dbReference>
<keyword evidence="9" id="KW-0965">Cell junction</keyword>
<dbReference type="AlphaFoldDB" id="A0A3Q3E982"/>
<feature type="domain" description="PET" evidence="13">
    <location>
        <begin position="81"/>
        <end position="188"/>
    </location>
</feature>
<dbReference type="Gene3D" id="2.10.110.10">
    <property type="entry name" value="Cysteine Rich Protein"/>
    <property type="match status" value="3"/>
</dbReference>
<keyword evidence="10 11" id="KW-0440">LIM domain</keyword>
<keyword evidence="8 11" id="KW-0862">Zinc</keyword>
<evidence type="ECO:0000256" key="7">
    <source>
        <dbReference type="ARBA" id="ARBA00022737"/>
    </source>
</evidence>
<accession>A0A3Q3E982</accession>
<reference evidence="14" key="2">
    <citation type="submission" date="2025-09" db="UniProtKB">
        <authorList>
            <consortium name="Ensembl"/>
        </authorList>
    </citation>
    <scope>IDENTIFICATION</scope>
</reference>
<dbReference type="InterPro" id="IPR001781">
    <property type="entry name" value="Znf_LIM"/>
</dbReference>
<dbReference type="PANTHER" id="PTHR24211">
    <property type="entry name" value="LIM DOMAIN-CONTAINING PROTEIN"/>
    <property type="match status" value="1"/>
</dbReference>
<dbReference type="InterPro" id="IPR047120">
    <property type="entry name" value="Pk/Esn/Tes"/>
</dbReference>
<dbReference type="CDD" id="cd09413">
    <property type="entry name" value="LIM1_Testin"/>
    <property type="match status" value="1"/>
</dbReference>
<evidence type="ECO:0000256" key="6">
    <source>
        <dbReference type="ARBA" id="ARBA00022723"/>
    </source>
</evidence>
<dbReference type="Pfam" id="PF06297">
    <property type="entry name" value="PET"/>
    <property type="match status" value="1"/>
</dbReference>
<feature type="domain" description="LIM zinc-binding" evidence="12">
    <location>
        <begin position="207"/>
        <end position="270"/>
    </location>
</feature>
<keyword evidence="7" id="KW-0677">Repeat</keyword>
<keyword evidence="6 11" id="KW-0479">Metal-binding</keyword>
<protein>
    <recommendedName>
        <fullName evidence="4">Testin</fullName>
    </recommendedName>
</protein>
<dbReference type="PROSITE" id="PS50023">
    <property type="entry name" value="LIM_DOMAIN_2"/>
    <property type="match status" value="2"/>
</dbReference>
<evidence type="ECO:0000256" key="11">
    <source>
        <dbReference type="PROSITE-ProRule" id="PRU00125"/>
    </source>
</evidence>
<comment type="similarity">
    <text evidence="3">Belongs to the prickle / espinas / testin family.</text>
</comment>
<dbReference type="Ensembl" id="ENSLBET00000004073.1">
    <property type="protein sequence ID" value="ENSLBEP00000003867.1"/>
    <property type="gene ID" value="ENSLBEG00000002967.1"/>
</dbReference>
<comment type="subcellular location">
    <subcellularLocation>
        <location evidence="1">Cell junction</location>
        <location evidence="1">Focal adhesion</location>
    </subcellularLocation>
    <subcellularLocation>
        <location evidence="2">Cytoplasm</location>
    </subcellularLocation>
</comment>
<sequence length="395" mass="44337">MTLGHEFGAGAACLKCKDKCEGFELHFWRKICRNCKCGLTEHNVQMNSEENKKVGKLFEDTKYTGLIAKLKKDGLPSYKGNMVTITLPIPKDVPMTSVTYEWAPPVANKYLAVRYIQLLPAEKRPVAGTEGAAYRRQQMACQLPEHDQDPSKCHELTPAEVKLMQQFVRKYKDEALGVADVMLPEEMALIQAQGQGGAGGAGVGATVSCRQCQQPMGRGEPAVYAERAGYDKLWHPACFVCCTCNELLVDMIYFWKKGKLYCGRHYGDSEKPRCGGCDELIFSNEYTQAEGQNWHLKHFCCFDCDCILAGETYVMENDKPVCKPCYMKNYAAKCASCQKEVEPEAQRVSYGDHHWHAEPECFKCSGCSKCLTGQRFMAVKAFLFCSVECKKKIIT</sequence>
<dbReference type="SMART" id="SM00132">
    <property type="entry name" value="LIM"/>
    <property type="match status" value="3"/>
</dbReference>
<dbReference type="PROSITE" id="PS51303">
    <property type="entry name" value="PET"/>
    <property type="match status" value="1"/>
</dbReference>
<dbReference type="InterPro" id="IPR034959">
    <property type="entry name" value="LIM2_Testin"/>
</dbReference>
<dbReference type="InterPro" id="IPR034960">
    <property type="entry name" value="LIM3_Testin"/>
</dbReference>
<dbReference type="Pfam" id="PF00412">
    <property type="entry name" value="LIM"/>
    <property type="match status" value="3"/>
</dbReference>
<dbReference type="CDD" id="cd09416">
    <property type="entry name" value="LIM2_Testin"/>
    <property type="match status" value="1"/>
</dbReference>
<dbReference type="GeneTree" id="ENSGT00940000155993"/>
<name>A0A3Q3E982_9LABR</name>
<dbReference type="CDD" id="cd09829">
    <property type="entry name" value="PET_testin"/>
    <property type="match status" value="1"/>
</dbReference>
<keyword evidence="15" id="KW-1185">Reference proteome</keyword>
<evidence type="ECO:0000256" key="4">
    <source>
        <dbReference type="ARBA" id="ARBA00019588"/>
    </source>
</evidence>
<dbReference type="InterPro" id="IPR033724">
    <property type="entry name" value="PET_testin"/>
</dbReference>
<keyword evidence="5" id="KW-0963">Cytoplasm</keyword>
<evidence type="ECO:0000259" key="12">
    <source>
        <dbReference type="PROSITE" id="PS50023"/>
    </source>
</evidence>
<dbReference type="FunFam" id="2.10.110.10:FF:000005">
    <property type="entry name" value="Testin isoform 1"/>
    <property type="match status" value="1"/>
</dbReference>
<evidence type="ECO:0000256" key="8">
    <source>
        <dbReference type="ARBA" id="ARBA00022833"/>
    </source>
</evidence>
<evidence type="ECO:0000256" key="5">
    <source>
        <dbReference type="ARBA" id="ARBA00022490"/>
    </source>
</evidence>
<evidence type="ECO:0000256" key="2">
    <source>
        <dbReference type="ARBA" id="ARBA00004496"/>
    </source>
</evidence>
<dbReference type="SUPFAM" id="SSF57716">
    <property type="entry name" value="Glucocorticoid receptor-like (DNA-binding domain)"/>
    <property type="match status" value="2"/>
</dbReference>
<dbReference type="CDD" id="cd09419">
    <property type="entry name" value="LIM3_Testin"/>
    <property type="match status" value="1"/>
</dbReference>